<evidence type="ECO:0000313" key="2">
    <source>
        <dbReference type="Proteomes" id="UP001283361"/>
    </source>
</evidence>
<dbReference type="EMBL" id="JAWDGP010003786">
    <property type="protein sequence ID" value="KAK3770772.1"/>
    <property type="molecule type" value="Genomic_DNA"/>
</dbReference>
<keyword evidence="2" id="KW-1185">Reference proteome</keyword>
<dbReference type="Proteomes" id="UP001283361">
    <property type="component" value="Unassembled WGS sequence"/>
</dbReference>
<reference evidence="1" key="1">
    <citation type="journal article" date="2023" name="G3 (Bethesda)">
        <title>A reference genome for the long-term kleptoplast-retaining sea slug Elysia crispata morphotype clarki.</title>
        <authorList>
            <person name="Eastman K.E."/>
            <person name="Pendleton A.L."/>
            <person name="Shaikh M.A."/>
            <person name="Suttiyut T."/>
            <person name="Ogas R."/>
            <person name="Tomko P."/>
            <person name="Gavelis G."/>
            <person name="Widhalm J.R."/>
            <person name="Wisecaver J.H."/>
        </authorList>
    </citation>
    <scope>NUCLEOTIDE SEQUENCE</scope>
    <source>
        <strain evidence="1">ECLA1</strain>
    </source>
</reference>
<sequence>MSGGLSSPSLFTGEIKELRINVPSSRSDHCFRCCLLVKRFATDLTHTEVIRGDRTRESHQQTIGELE</sequence>
<proteinExistence type="predicted"/>
<evidence type="ECO:0000313" key="1">
    <source>
        <dbReference type="EMBL" id="KAK3770772.1"/>
    </source>
</evidence>
<name>A0AAE0ZLR4_9GAST</name>
<accession>A0AAE0ZLR4</accession>
<protein>
    <submittedName>
        <fullName evidence="1">Uncharacterized protein</fullName>
    </submittedName>
</protein>
<dbReference type="AlphaFoldDB" id="A0AAE0ZLR4"/>
<gene>
    <name evidence="1" type="ORF">RRG08_036374</name>
</gene>
<comment type="caution">
    <text evidence="1">The sequence shown here is derived from an EMBL/GenBank/DDBJ whole genome shotgun (WGS) entry which is preliminary data.</text>
</comment>
<organism evidence="1 2">
    <name type="scientific">Elysia crispata</name>
    <name type="common">lettuce slug</name>
    <dbReference type="NCBI Taxonomy" id="231223"/>
    <lineage>
        <taxon>Eukaryota</taxon>
        <taxon>Metazoa</taxon>
        <taxon>Spiralia</taxon>
        <taxon>Lophotrochozoa</taxon>
        <taxon>Mollusca</taxon>
        <taxon>Gastropoda</taxon>
        <taxon>Heterobranchia</taxon>
        <taxon>Euthyneura</taxon>
        <taxon>Panpulmonata</taxon>
        <taxon>Sacoglossa</taxon>
        <taxon>Placobranchoidea</taxon>
        <taxon>Plakobranchidae</taxon>
        <taxon>Elysia</taxon>
    </lineage>
</organism>